<reference evidence="2" key="1">
    <citation type="submission" date="2022-06" db="EMBL/GenBank/DDBJ databases">
        <title>Natrinema sp. a new haloarchaeum isolate from saline soil.</title>
        <authorList>
            <person name="Strakova D."/>
            <person name="Galisteo C."/>
            <person name="Sanchez-Porro C."/>
            <person name="Ventosa A."/>
        </authorList>
    </citation>
    <scope>NUCLEOTIDE SEQUENCE</scope>
    <source>
        <strain evidence="2">S1CR25-10</strain>
    </source>
</reference>
<feature type="compositionally biased region" description="Acidic residues" evidence="1">
    <location>
        <begin position="251"/>
        <end position="267"/>
    </location>
</feature>
<evidence type="ECO:0000313" key="3">
    <source>
        <dbReference type="Proteomes" id="UP001154061"/>
    </source>
</evidence>
<gene>
    <name evidence="2" type="ORF">NDI89_03895</name>
</gene>
<dbReference type="Proteomes" id="UP001154061">
    <property type="component" value="Unassembled WGS sequence"/>
</dbReference>
<accession>A0A9Q4Q0U5</accession>
<keyword evidence="3" id="KW-1185">Reference proteome</keyword>
<dbReference type="AlphaFoldDB" id="A0A9Q4Q0U5"/>
<protein>
    <submittedName>
        <fullName evidence="2">Uncharacterized protein</fullName>
    </submittedName>
</protein>
<feature type="compositionally biased region" description="Basic and acidic residues" evidence="1">
    <location>
        <begin position="90"/>
        <end position="112"/>
    </location>
</feature>
<comment type="caution">
    <text evidence="2">The sequence shown here is derived from an EMBL/GenBank/DDBJ whole genome shotgun (WGS) entry which is preliminary data.</text>
</comment>
<feature type="compositionally biased region" description="Polar residues" evidence="1">
    <location>
        <begin position="201"/>
        <end position="217"/>
    </location>
</feature>
<feature type="region of interest" description="Disordered" evidence="1">
    <location>
        <begin position="86"/>
        <end position="267"/>
    </location>
</feature>
<dbReference type="RefSeq" id="WP_277520203.1">
    <property type="nucleotide sequence ID" value="NZ_JAMQOT010000001.1"/>
</dbReference>
<evidence type="ECO:0000313" key="2">
    <source>
        <dbReference type="EMBL" id="MDF9744721.1"/>
    </source>
</evidence>
<evidence type="ECO:0000256" key="1">
    <source>
        <dbReference type="SAM" id="MobiDB-lite"/>
    </source>
</evidence>
<feature type="compositionally biased region" description="Acidic residues" evidence="1">
    <location>
        <begin position="146"/>
        <end position="162"/>
    </location>
</feature>
<feature type="compositionally biased region" description="Basic and acidic residues" evidence="1">
    <location>
        <begin position="120"/>
        <end position="129"/>
    </location>
</feature>
<name>A0A9Q4Q0U5_9EURY</name>
<organism evidence="2 3">
    <name type="scientific">Natrinema salsiterrestre</name>
    <dbReference type="NCBI Taxonomy" id="2950540"/>
    <lineage>
        <taxon>Archaea</taxon>
        <taxon>Methanobacteriati</taxon>
        <taxon>Methanobacteriota</taxon>
        <taxon>Stenosarchaea group</taxon>
        <taxon>Halobacteria</taxon>
        <taxon>Halobacteriales</taxon>
        <taxon>Natrialbaceae</taxon>
        <taxon>Natrinema</taxon>
    </lineage>
</organism>
<sequence length="267" mass="27716">MTANHETDAPTESTLGEVTEIEDLESMDVPTGRIATVASDAIGSETVSLLGGGLLLAAAIRSLAADRSRAIPLAIAGSGLVGFGLHRRRSSDESSRESHPDVEGGTEGKEMSDQASAAAERVDSGRESEIGADGEISDERGIDAASEADSEPNFTDEPDEDPTQSGPTLDESEETDPRRETDAEGTEIDVSDSAMADETSEATGPTPEQAQPTQTADTEPEESPAQDASEMKVEPPDEGESDSKSDGGDTAGEEDATGNDESDESDR</sequence>
<feature type="compositionally biased region" description="Basic and acidic residues" evidence="1">
    <location>
        <begin position="229"/>
        <end position="247"/>
    </location>
</feature>
<dbReference type="EMBL" id="JAMQOT010000001">
    <property type="protein sequence ID" value="MDF9744721.1"/>
    <property type="molecule type" value="Genomic_DNA"/>
</dbReference>
<proteinExistence type="predicted"/>